<comment type="caution">
    <text evidence="1">The sequence shown here is derived from an EMBL/GenBank/DDBJ whole genome shotgun (WGS) entry which is preliminary data.</text>
</comment>
<dbReference type="PROSITE" id="PS51257">
    <property type="entry name" value="PROKAR_LIPOPROTEIN"/>
    <property type="match status" value="1"/>
</dbReference>
<organism evidence="1 2">
    <name type="scientific">Moheibacter stercoris</name>
    <dbReference type="NCBI Taxonomy" id="1628251"/>
    <lineage>
        <taxon>Bacteria</taxon>
        <taxon>Pseudomonadati</taxon>
        <taxon>Bacteroidota</taxon>
        <taxon>Flavobacteriia</taxon>
        <taxon>Flavobacteriales</taxon>
        <taxon>Weeksellaceae</taxon>
        <taxon>Moheibacter</taxon>
    </lineage>
</organism>
<dbReference type="Proteomes" id="UP001549146">
    <property type="component" value="Unassembled WGS sequence"/>
</dbReference>
<name>A0ABV2LQ08_9FLAO</name>
<sequence length="182" mass="20707">MHWAKFSIYFLLFTMVSCELKPDTPVVKPKEFDQKTYQESLQIQRSKHKIPKKDTLITKLDSTKIKSEQEISYSETTDTIQIKIVQGKANIDTVKAPRQGLIFVLNTDTAKKLNLKITPQDTIANVRISQIIDSKGNSDGPFGQDVSYQIQEKGIHYILVSESQMQGDAWGGRIQFDAKLAW</sequence>
<keyword evidence="2" id="KW-1185">Reference proteome</keyword>
<reference evidence="1 2" key="1">
    <citation type="submission" date="2024-06" db="EMBL/GenBank/DDBJ databases">
        <title>Genomic Encyclopedia of Type Strains, Phase IV (KMG-IV): sequencing the most valuable type-strain genomes for metagenomic binning, comparative biology and taxonomic classification.</title>
        <authorList>
            <person name="Goeker M."/>
        </authorList>
    </citation>
    <scope>NUCLEOTIDE SEQUENCE [LARGE SCALE GENOMIC DNA]</scope>
    <source>
        <strain evidence="1 2">DSM 29388</strain>
    </source>
</reference>
<proteinExistence type="predicted"/>
<gene>
    <name evidence="1" type="ORF">ABID46_000208</name>
</gene>
<evidence type="ECO:0008006" key="3">
    <source>
        <dbReference type="Google" id="ProtNLM"/>
    </source>
</evidence>
<accession>A0ABV2LQ08</accession>
<dbReference type="RefSeq" id="WP_354505883.1">
    <property type="nucleotide sequence ID" value="NZ_JBEPMO010000001.1"/>
</dbReference>
<evidence type="ECO:0000313" key="1">
    <source>
        <dbReference type="EMBL" id="MET3730656.1"/>
    </source>
</evidence>
<protein>
    <recommendedName>
        <fullName evidence="3">Lipoprotein</fullName>
    </recommendedName>
</protein>
<dbReference type="EMBL" id="JBEPMO010000001">
    <property type="protein sequence ID" value="MET3730656.1"/>
    <property type="molecule type" value="Genomic_DNA"/>
</dbReference>
<evidence type="ECO:0000313" key="2">
    <source>
        <dbReference type="Proteomes" id="UP001549146"/>
    </source>
</evidence>